<name>A0A0F9LP46_9ZZZZ</name>
<dbReference type="EMBL" id="LAZR01006887">
    <property type="protein sequence ID" value="KKM88991.1"/>
    <property type="molecule type" value="Genomic_DNA"/>
</dbReference>
<sequence length="76" mass="8222">MNYTKGEQKLRDKIRDACAYNGAGVISATYADAVMGIPLVKAAPELYEALIALRSITPKTIMYSIANDAIAKAEEE</sequence>
<protein>
    <submittedName>
        <fullName evidence="1">Uncharacterized protein</fullName>
    </submittedName>
</protein>
<dbReference type="AlphaFoldDB" id="A0A0F9LP46"/>
<proteinExistence type="predicted"/>
<accession>A0A0F9LP46</accession>
<gene>
    <name evidence="1" type="ORF">LCGC14_1253300</name>
</gene>
<comment type="caution">
    <text evidence="1">The sequence shown here is derived from an EMBL/GenBank/DDBJ whole genome shotgun (WGS) entry which is preliminary data.</text>
</comment>
<reference evidence="1" key="1">
    <citation type="journal article" date="2015" name="Nature">
        <title>Complex archaea that bridge the gap between prokaryotes and eukaryotes.</title>
        <authorList>
            <person name="Spang A."/>
            <person name="Saw J.H."/>
            <person name="Jorgensen S.L."/>
            <person name="Zaremba-Niedzwiedzka K."/>
            <person name="Martijn J."/>
            <person name="Lind A.E."/>
            <person name="van Eijk R."/>
            <person name="Schleper C."/>
            <person name="Guy L."/>
            <person name="Ettema T.J."/>
        </authorList>
    </citation>
    <scope>NUCLEOTIDE SEQUENCE</scope>
</reference>
<evidence type="ECO:0000313" key="1">
    <source>
        <dbReference type="EMBL" id="KKM88991.1"/>
    </source>
</evidence>
<organism evidence="1">
    <name type="scientific">marine sediment metagenome</name>
    <dbReference type="NCBI Taxonomy" id="412755"/>
    <lineage>
        <taxon>unclassified sequences</taxon>
        <taxon>metagenomes</taxon>
        <taxon>ecological metagenomes</taxon>
    </lineage>
</organism>